<dbReference type="Pfam" id="PF00067">
    <property type="entry name" value="p450"/>
    <property type="match status" value="1"/>
</dbReference>
<dbReference type="CDD" id="cd11071">
    <property type="entry name" value="CYP74"/>
    <property type="match status" value="1"/>
</dbReference>
<dbReference type="GO" id="GO:0016705">
    <property type="term" value="F:oxidoreductase activity, acting on paired donors, with incorporation or reduction of molecular oxygen"/>
    <property type="evidence" value="ECO:0007669"/>
    <property type="project" value="InterPro"/>
</dbReference>
<keyword evidence="4 6" id="KW-0456">Lyase</keyword>
<dbReference type="FunFam" id="1.10.630.10:FF:000024">
    <property type="entry name" value="Allene oxide synthase, chloroplastic"/>
    <property type="match status" value="1"/>
</dbReference>
<sequence>MEKSKSTVFRTNVPPTFPLFTRVNPNVIAVLDVKSFSHLFNMDVVEKKDILVGDFMPSVSFTGGMRVCAYMDTSEPKHSKIKGFAMDILRRSSATWVPTLLSKLDSMWSTIDSKFSSSSSANYLVPLQQCLFGFLAQCFVGADPAASLYIADHGYAMIDLWLGLMLLPTVKIGFLQPLEEIFLHSFAYPSLLVSGGYNKLAKFVEEEGREVVERGQREFGLTRDEAVHNVLFVLGFNAFGGFSIFFPSLLGTLGSDTTIQESLRAEVRAKGGSTLSFDSIKDMELVQSFVYETLRLNPPVPTQYGRARKDFLLSSHDLVFEIKKGELLCGYQPLVMRDPKVFDEPEKFIFDRFTKEKGSELLRYLYWSNGPQTGSPGESNKQCPAKDYVPLTASLFVAHLLRRYDLITCNSSGSITALVKAK</sequence>
<dbReference type="PANTHER" id="PTHR24286:SF49">
    <property type="entry name" value="INACTIVE LINOLENATE HYDROPEROXIDE LYASE-RELATED"/>
    <property type="match status" value="1"/>
</dbReference>
<name>A0A7J0DGT1_9ERIC</name>
<feature type="binding site" description="axial binding residue" evidence="5">
    <location>
        <position position="383"/>
    </location>
    <ligand>
        <name>heme</name>
        <dbReference type="ChEBI" id="CHEBI:30413"/>
    </ligand>
    <ligandPart>
        <name>Fe</name>
        <dbReference type="ChEBI" id="CHEBI:18248"/>
    </ligandPart>
</feature>
<dbReference type="GO" id="GO:0005506">
    <property type="term" value="F:iron ion binding"/>
    <property type="evidence" value="ECO:0007669"/>
    <property type="project" value="InterPro"/>
</dbReference>
<evidence type="ECO:0000256" key="5">
    <source>
        <dbReference type="PIRSR" id="PIRSR602403-1"/>
    </source>
</evidence>
<keyword evidence="3 5" id="KW-0408">Iron</keyword>
<keyword evidence="7" id="KW-1185">Reference proteome</keyword>
<dbReference type="EMBL" id="BJWL01000220">
    <property type="protein sequence ID" value="GFS34992.1"/>
    <property type="molecule type" value="Genomic_DNA"/>
</dbReference>
<reference evidence="7" key="1">
    <citation type="submission" date="2019-07" db="EMBL/GenBank/DDBJ databases">
        <title>De Novo Assembly of kiwifruit Actinidia rufa.</title>
        <authorList>
            <person name="Sugita-Konishi S."/>
            <person name="Sato K."/>
            <person name="Mori E."/>
            <person name="Abe Y."/>
            <person name="Kisaki G."/>
            <person name="Hamano K."/>
            <person name="Suezawa K."/>
            <person name="Otani M."/>
            <person name="Fukuda T."/>
            <person name="Manabe T."/>
            <person name="Gomi K."/>
            <person name="Tabuchi M."/>
            <person name="Akimitsu K."/>
            <person name="Kataoka I."/>
        </authorList>
    </citation>
    <scope>NUCLEOTIDE SEQUENCE [LARGE SCALE GENOMIC DNA]</scope>
    <source>
        <strain evidence="7">cv. Fuchu</strain>
    </source>
</reference>
<comment type="cofactor">
    <cofactor evidence="5">
        <name>heme</name>
        <dbReference type="ChEBI" id="CHEBI:30413"/>
    </cofactor>
</comment>
<proteinExistence type="predicted"/>
<protein>
    <submittedName>
        <fullName evidence="6">Hydroperoxide lyase 1</fullName>
    </submittedName>
</protein>
<dbReference type="OrthoDB" id="2789670at2759"/>
<evidence type="ECO:0000256" key="2">
    <source>
        <dbReference type="ARBA" id="ARBA00022723"/>
    </source>
</evidence>
<dbReference type="PANTHER" id="PTHR24286">
    <property type="entry name" value="CYTOCHROME P450 26"/>
    <property type="match status" value="1"/>
</dbReference>
<dbReference type="SUPFAM" id="SSF48264">
    <property type="entry name" value="Cytochrome P450"/>
    <property type="match status" value="1"/>
</dbReference>
<keyword evidence="2 5" id="KW-0479">Metal-binding</keyword>
<dbReference type="GO" id="GO:0020037">
    <property type="term" value="F:heme binding"/>
    <property type="evidence" value="ECO:0007669"/>
    <property type="project" value="InterPro"/>
</dbReference>
<dbReference type="PRINTS" id="PR00465">
    <property type="entry name" value="EP450IV"/>
</dbReference>
<organism evidence="6 7">
    <name type="scientific">Actinidia rufa</name>
    <dbReference type="NCBI Taxonomy" id="165716"/>
    <lineage>
        <taxon>Eukaryota</taxon>
        <taxon>Viridiplantae</taxon>
        <taxon>Streptophyta</taxon>
        <taxon>Embryophyta</taxon>
        <taxon>Tracheophyta</taxon>
        <taxon>Spermatophyta</taxon>
        <taxon>Magnoliopsida</taxon>
        <taxon>eudicotyledons</taxon>
        <taxon>Gunneridae</taxon>
        <taxon>Pentapetalae</taxon>
        <taxon>asterids</taxon>
        <taxon>Ericales</taxon>
        <taxon>Actinidiaceae</taxon>
        <taxon>Actinidia</taxon>
    </lineage>
</organism>
<accession>A0A7J0DGT1</accession>
<evidence type="ECO:0000256" key="1">
    <source>
        <dbReference type="ARBA" id="ARBA00022617"/>
    </source>
</evidence>
<evidence type="ECO:0000313" key="6">
    <source>
        <dbReference type="EMBL" id="GFS34992.1"/>
    </source>
</evidence>
<keyword evidence="1 5" id="KW-0349">Heme</keyword>
<dbReference type="Proteomes" id="UP000585474">
    <property type="component" value="Unassembled WGS sequence"/>
</dbReference>
<dbReference type="InterPro" id="IPR036396">
    <property type="entry name" value="Cyt_P450_sf"/>
</dbReference>
<comment type="caution">
    <text evidence="6">The sequence shown here is derived from an EMBL/GenBank/DDBJ whole genome shotgun (WGS) entry which is preliminary data.</text>
</comment>
<dbReference type="GO" id="GO:0006631">
    <property type="term" value="P:fatty acid metabolic process"/>
    <property type="evidence" value="ECO:0007669"/>
    <property type="project" value="UniProtKB-ARBA"/>
</dbReference>
<dbReference type="InterPro" id="IPR001128">
    <property type="entry name" value="Cyt_P450"/>
</dbReference>
<evidence type="ECO:0000256" key="4">
    <source>
        <dbReference type="ARBA" id="ARBA00023239"/>
    </source>
</evidence>
<dbReference type="AlphaFoldDB" id="A0A7J0DGT1"/>
<evidence type="ECO:0000256" key="3">
    <source>
        <dbReference type="ARBA" id="ARBA00023004"/>
    </source>
</evidence>
<dbReference type="GO" id="GO:0004497">
    <property type="term" value="F:monooxygenase activity"/>
    <property type="evidence" value="ECO:0007669"/>
    <property type="project" value="InterPro"/>
</dbReference>
<dbReference type="InterPro" id="IPR002403">
    <property type="entry name" value="Cyt_P450_E_grp-IV"/>
</dbReference>
<dbReference type="GO" id="GO:0016125">
    <property type="term" value="P:sterol metabolic process"/>
    <property type="evidence" value="ECO:0007669"/>
    <property type="project" value="TreeGrafter"/>
</dbReference>
<dbReference type="GO" id="GO:0016829">
    <property type="term" value="F:lyase activity"/>
    <property type="evidence" value="ECO:0007669"/>
    <property type="project" value="UniProtKB-KW"/>
</dbReference>
<gene>
    <name evidence="6" type="ORF">Acr_00g0037190</name>
</gene>
<dbReference type="Gene3D" id="1.10.630.10">
    <property type="entry name" value="Cytochrome P450"/>
    <property type="match status" value="1"/>
</dbReference>
<evidence type="ECO:0000313" key="7">
    <source>
        <dbReference type="Proteomes" id="UP000585474"/>
    </source>
</evidence>